<sequence length="138" mass="14905">MINKIAVLVSIALLAGCSSQASRMSECESKGISKDTCSLAEQNRQASINNAAEATALQNAAKQYAQAAHKTVKTHLAGLDIRINAQNQMYVDGKPALITEQNEDATTYQQGIFNIIHYTKTHKLFVLQDGKIIGKGKA</sequence>
<evidence type="ECO:0000313" key="3">
    <source>
        <dbReference type="Proteomes" id="UP000040088"/>
    </source>
</evidence>
<keyword evidence="1" id="KW-0732">Signal</keyword>
<evidence type="ECO:0000313" key="2">
    <source>
        <dbReference type="EMBL" id="CNK81757.1"/>
    </source>
</evidence>
<proteinExistence type="predicted"/>
<name>A0A0T9THK4_YERAE</name>
<dbReference type="PROSITE" id="PS51257">
    <property type="entry name" value="PROKAR_LIPOPROTEIN"/>
    <property type="match status" value="1"/>
</dbReference>
<reference evidence="3" key="1">
    <citation type="submission" date="2015-03" db="EMBL/GenBank/DDBJ databases">
        <authorList>
            <consortium name="Pathogen Informatics"/>
        </authorList>
    </citation>
    <scope>NUCLEOTIDE SEQUENCE [LARGE SCALE GENOMIC DNA]</scope>
    <source>
        <strain evidence="3">IP27925</strain>
    </source>
</reference>
<feature type="chain" id="PRO_5006697779" evidence="1">
    <location>
        <begin position="22"/>
        <end position="138"/>
    </location>
</feature>
<keyword evidence="2" id="KW-0449">Lipoprotein</keyword>
<dbReference type="RefSeq" id="WP_072080937.1">
    <property type="nucleotide sequence ID" value="NZ_CQEM01000003.1"/>
</dbReference>
<dbReference type="Proteomes" id="UP000040088">
    <property type="component" value="Unassembled WGS sequence"/>
</dbReference>
<feature type="signal peptide" evidence="1">
    <location>
        <begin position="1"/>
        <end position="21"/>
    </location>
</feature>
<accession>A0A0T9THK4</accession>
<organism evidence="2 3">
    <name type="scientific">Yersinia aleksiciae</name>
    <dbReference type="NCBI Taxonomy" id="263819"/>
    <lineage>
        <taxon>Bacteria</taxon>
        <taxon>Pseudomonadati</taxon>
        <taxon>Pseudomonadota</taxon>
        <taxon>Gammaproteobacteria</taxon>
        <taxon>Enterobacterales</taxon>
        <taxon>Yersiniaceae</taxon>
        <taxon>Yersinia</taxon>
    </lineage>
</organism>
<protein>
    <submittedName>
        <fullName evidence="2">Putative lipoprotein</fullName>
    </submittedName>
</protein>
<gene>
    <name evidence="2" type="ORF">ERS008460_00985</name>
</gene>
<dbReference type="EMBL" id="CQEM01000003">
    <property type="protein sequence ID" value="CNK81757.1"/>
    <property type="molecule type" value="Genomic_DNA"/>
</dbReference>
<evidence type="ECO:0000256" key="1">
    <source>
        <dbReference type="SAM" id="SignalP"/>
    </source>
</evidence>
<dbReference type="AlphaFoldDB" id="A0A0T9THK4"/>